<proteinExistence type="predicted"/>
<evidence type="ECO:0000313" key="1">
    <source>
        <dbReference type="EMBL" id="MCW3784903.1"/>
    </source>
</evidence>
<comment type="caution">
    <text evidence="1">The sequence shown here is derived from an EMBL/GenBank/DDBJ whole genome shotgun (WGS) entry which is preliminary data.</text>
</comment>
<name>A0AAE3SD74_9BACT</name>
<organism evidence="1 2">
    <name type="scientific">Plebeiibacterium sediminum</name>
    <dbReference type="NCBI Taxonomy" id="2992112"/>
    <lineage>
        <taxon>Bacteria</taxon>
        <taxon>Pseudomonadati</taxon>
        <taxon>Bacteroidota</taxon>
        <taxon>Bacteroidia</taxon>
        <taxon>Marinilabiliales</taxon>
        <taxon>Marinilabiliaceae</taxon>
        <taxon>Plebeiibacterium</taxon>
    </lineage>
</organism>
<sequence length="129" mass="14793">MKKNLIIVGPIASGKTTLANHIKAQYKNPITLIFKGYDQSGFPPFYFNNCNEDTDLVIIECETNNAIHIETIIRRCVYPINVEKRGNSPFQIDPKIIFTTQELPSDLNLKSTTQYYDFVFLTNNNPFNN</sequence>
<dbReference type="CDD" id="cd02019">
    <property type="entry name" value="NK"/>
    <property type="match status" value="1"/>
</dbReference>
<accession>A0AAE3SD74</accession>
<dbReference type="RefSeq" id="WP_301188474.1">
    <property type="nucleotide sequence ID" value="NZ_JAPDPJ010000001.1"/>
</dbReference>
<keyword evidence="2" id="KW-1185">Reference proteome</keyword>
<dbReference type="InterPro" id="IPR027417">
    <property type="entry name" value="P-loop_NTPase"/>
</dbReference>
<dbReference type="Gene3D" id="3.40.50.300">
    <property type="entry name" value="P-loop containing nucleotide triphosphate hydrolases"/>
    <property type="match status" value="1"/>
</dbReference>
<reference evidence="1" key="1">
    <citation type="submission" date="2022-10" db="EMBL/GenBank/DDBJ databases">
        <authorList>
            <person name="Yu W.X."/>
        </authorList>
    </citation>
    <scope>NUCLEOTIDE SEQUENCE</scope>
    <source>
        <strain evidence="1">AAT</strain>
    </source>
</reference>
<dbReference type="AlphaFoldDB" id="A0AAE3SD74"/>
<dbReference type="EMBL" id="JAPDPJ010000001">
    <property type="protein sequence ID" value="MCW3784903.1"/>
    <property type="molecule type" value="Genomic_DNA"/>
</dbReference>
<dbReference type="SUPFAM" id="SSF52540">
    <property type="entry name" value="P-loop containing nucleoside triphosphate hydrolases"/>
    <property type="match status" value="1"/>
</dbReference>
<evidence type="ECO:0000313" key="2">
    <source>
        <dbReference type="Proteomes" id="UP001209229"/>
    </source>
</evidence>
<protein>
    <submittedName>
        <fullName evidence="1">Uncharacterized protein</fullName>
    </submittedName>
</protein>
<gene>
    <name evidence="1" type="ORF">OM075_00420</name>
</gene>
<dbReference type="Proteomes" id="UP001209229">
    <property type="component" value="Unassembled WGS sequence"/>
</dbReference>